<sequence>MAKLNVNNDGSILEVSRQV</sequence>
<reference evidence="2" key="1">
    <citation type="journal article" date="2007" name="Nature">
        <title>The grapevine genome sequence suggests ancestral hexaploidization in major angiosperm phyla.</title>
        <authorList>
            <consortium name="The French-Italian Public Consortium for Grapevine Genome Characterization."/>
            <person name="Jaillon O."/>
            <person name="Aury J.-M."/>
            <person name="Noel B."/>
            <person name="Policriti A."/>
            <person name="Clepet C."/>
            <person name="Casagrande A."/>
            <person name="Choisne N."/>
            <person name="Aubourg S."/>
            <person name="Vitulo N."/>
            <person name="Jubin C."/>
            <person name="Vezzi A."/>
            <person name="Legeai F."/>
            <person name="Hugueney P."/>
            <person name="Dasilva C."/>
            <person name="Horner D."/>
            <person name="Mica E."/>
            <person name="Jublot D."/>
            <person name="Poulain J."/>
            <person name="Bruyere C."/>
            <person name="Billault A."/>
            <person name="Segurens B."/>
            <person name="Gouyvenoux M."/>
            <person name="Ugarte E."/>
            <person name="Cattonaro F."/>
            <person name="Anthouard V."/>
            <person name="Vico V."/>
            <person name="Del Fabbro C."/>
            <person name="Alaux M."/>
            <person name="Di Gaspero G."/>
            <person name="Dumas V."/>
            <person name="Felice N."/>
            <person name="Paillard S."/>
            <person name="Juman I."/>
            <person name="Moroldo M."/>
            <person name="Scalabrin S."/>
            <person name="Canaguier A."/>
            <person name="Le Clainche I."/>
            <person name="Malacrida G."/>
            <person name="Durand E."/>
            <person name="Pesole G."/>
            <person name="Laucou V."/>
            <person name="Chatelet P."/>
            <person name="Merdinoglu D."/>
            <person name="Delledonne M."/>
            <person name="Pezzotti M."/>
            <person name="Lecharny A."/>
            <person name="Scarpelli C."/>
            <person name="Artiguenave F."/>
            <person name="Pe M.E."/>
            <person name="Valle G."/>
            <person name="Morgante M."/>
            <person name="Caboche M."/>
            <person name="Adam-Blondon A.-F."/>
            <person name="Weissenbach J."/>
            <person name="Quetier F."/>
            <person name="Wincker P."/>
        </authorList>
    </citation>
    <scope>NUCLEOTIDE SEQUENCE [LARGE SCALE GENOMIC DNA]</scope>
    <source>
        <strain evidence="2">cv. Pinot noir / PN40024</strain>
    </source>
</reference>
<dbReference type="EMBL" id="FN595239">
    <property type="protein sequence ID" value="CCB47549.1"/>
    <property type="molecule type" value="Genomic_DNA"/>
</dbReference>
<dbReference type="Proteomes" id="UP000009183">
    <property type="component" value="Chromosome 14"/>
</dbReference>
<dbReference type="HOGENOM" id="CLU_3430163_0_0_1"/>
<keyword evidence="2" id="KW-1185">Reference proteome</keyword>
<dbReference type="InParanoid" id="F6H5S8"/>
<evidence type="ECO:0000313" key="2">
    <source>
        <dbReference type="Proteomes" id="UP000009183"/>
    </source>
</evidence>
<proteinExistence type="predicted"/>
<gene>
    <name evidence="1" type="ordered locus">VIT_14s0108g00640</name>
</gene>
<name>F6H5S8_VITVI</name>
<accession>F6H5S8</accession>
<protein>
    <submittedName>
        <fullName evidence="1">Uncharacterized protein</fullName>
    </submittedName>
</protein>
<organism evidence="1 2">
    <name type="scientific">Vitis vinifera</name>
    <name type="common">Grape</name>
    <dbReference type="NCBI Taxonomy" id="29760"/>
    <lineage>
        <taxon>Eukaryota</taxon>
        <taxon>Viridiplantae</taxon>
        <taxon>Streptophyta</taxon>
        <taxon>Embryophyta</taxon>
        <taxon>Tracheophyta</taxon>
        <taxon>Spermatophyta</taxon>
        <taxon>Magnoliopsida</taxon>
        <taxon>eudicotyledons</taxon>
        <taxon>Gunneridae</taxon>
        <taxon>Pentapetalae</taxon>
        <taxon>rosids</taxon>
        <taxon>Vitales</taxon>
        <taxon>Vitaceae</taxon>
        <taxon>Viteae</taxon>
        <taxon>Vitis</taxon>
    </lineage>
</organism>
<evidence type="ECO:0000313" key="1">
    <source>
        <dbReference type="EMBL" id="CCB47549.1"/>
    </source>
</evidence>
<dbReference type="AlphaFoldDB" id="F6H5S8"/>